<dbReference type="Pfam" id="PF04773">
    <property type="entry name" value="FecR"/>
    <property type="match status" value="1"/>
</dbReference>
<feature type="signal peptide" evidence="1">
    <location>
        <begin position="1"/>
        <end position="19"/>
    </location>
</feature>
<dbReference type="RefSeq" id="WP_193111194.1">
    <property type="nucleotide sequence ID" value="NZ_CP041406.1"/>
</dbReference>
<dbReference type="Gene3D" id="2.60.120.1440">
    <property type="match status" value="1"/>
</dbReference>
<protein>
    <submittedName>
        <fullName evidence="3">FecR domain-containing protein</fullName>
    </submittedName>
</protein>
<evidence type="ECO:0000259" key="2">
    <source>
        <dbReference type="Pfam" id="PF04773"/>
    </source>
</evidence>
<organism evidence="3 4">
    <name type="scientific">Sulfurimonas paralvinellae</name>
    <dbReference type="NCBI Taxonomy" id="317658"/>
    <lineage>
        <taxon>Bacteria</taxon>
        <taxon>Pseudomonadati</taxon>
        <taxon>Campylobacterota</taxon>
        <taxon>Epsilonproteobacteria</taxon>
        <taxon>Campylobacterales</taxon>
        <taxon>Sulfurimonadaceae</taxon>
        <taxon>Sulfurimonas</taxon>
    </lineage>
</organism>
<dbReference type="KEGG" id="spal:FM071_00990"/>
<accession>A0A7M1B5D2</accession>
<dbReference type="Proteomes" id="UP000593580">
    <property type="component" value="Chromosome"/>
</dbReference>
<evidence type="ECO:0000313" key="4">
    <source>
        <dbReference type="Proteomes" id="UP000593580"/>
    </source>
</evidence>
<dbReference type="InterPro" id="IPR006860">
    <property type="entry name" value="FecR"/>
</dbReference>
<keyword evidence="1" id="KW-0732">Signal</keyword>
<keyword evidence="4" id="KW-1185">Reference proteome</keyword>
<sequence length="260" mass="28167">MKKIILLAMLVTMSFASIGKIAVAKGEAFVDRDTKAIHADNNMGILKKDILLTEDGRMQVIFKDNTVLSLGKKSRLIIEEYLYDQTNPQRVVATFKIKNGFVKAITGAIGKMMPQMFSIETAVAKITPQGTIWSVSVDGKSEHYVVSEGKIKIAFTDGSGKSIELKAGEAMTLNIKSKQGKKSVQSFAKKAVSTVSLNEGKIEQSLATVQEDSGINSGTVVEADGSVRIDINVPGHENNGYGHGNNGHGHGNHFGFWPWQ</sequence>
<dbReference type="EMBL" id="CP041406">
    <property type="protein sequence ID" value="QOP44947.1"/>
    <property type="molecule type" value="Genomic_DNA"/>
</dbReference>
<dbReference type="PANTHER" id="PTHR38731">
    <property type="entry name" value="LIPL45-RELATED LIPOPROTEIN-RELATED"/>
    <property type="match status" value="1"/>
</dbReference>
<name>A0A7M1B5D2_9BACT</name>
<evidence type="ECO:0000256" key="1">
    <source>
        <dbReference type="SAM" id="SignalP"/>
    </source>
</evidence>
<reference evidence="3 4" key="1">
    <citation type="submission" date="2019-07" db="EMBL/GenBank/DDBJ databases">
        <title>Sulfurimonas paralvinellae sp. nov., a novel mesophilic, hydrogen- and sulfur-oxidizing chemolithoautotroph within the Epsilonproteo- bacteria isolated from a deep-sea hydrothermal vent polychaete nest, reclassification of Thiomicrospira denitrificans as Sulfurimonas denitrificans comb. nov. and emended description of the genus Sulfurimonas.</title>
        <authorList>
            <person name="Wang S."/>
            <person name="Jiang L."/>
            <person name="Shao Z."/>
        </authorList>
    </citation>
    <scope>NUCLEOTIDE SEQUENCE [LARGE SCALE GENOMIC DNA]</scope>
    <source>
        <strain evidence="3 4">GO25</strain>
    </source>
</reference>
<gene>
    <name evidence="3" type="ORF">FM071_00990</name>
</gene>
<evidence type="ECO:0000313" key="3">
    <source>
        <dbReference type="EMBL" id="QOP44947.1"/>
    </source>
</evidence>
<feature type="chain" id="PRO_5032934129" evidence="1">
    <location>
        <begin position="20"/>
        <end position="260"/>
    </location>
</feature>
<dbReference type="AlphaFoldDB" id="A0A7M1B5D2"/>
<proteinExistence type="predicted"/>
<feature type="domain" description="FecR protein" evidence="2">
    <location>
        <begin position="53"/>
        <end position="152"/>
    </location>
</feature>